<keyword evidence="2" id="KW-1133">Transmembrane helix</keyword>
<protein>
    <submittedName>
        <fullName evidence="4">Sulfite exporter TauE/SafE family protein</fullName>
    </submittedName>
</protein>
<feature type="domain" description="Urease accessory protein UreH-like transmembrane" evidence="3">
    <location>
        <begin position="13"/>
        <end position="210"/>
    </location>
</feature>
<organism evidence="4 5">
    <name type="scientific">Microbispora oryzae</name>
    <dbReference type="NCBI Taxonomy" id="2806554"/>
    <lineage>
        <taxon>Bacteria</taxon>
        <taxon>Bacillati</taxon>
        <taxon>Actinomycetota</taxon>
        <taxon>Actinomycetes</taxon>
        <taxon>Streptosporangiales</taxon>
        <taxon>Streptosporangiaceae</taxon>
        <taxon>Microbispora</taxon>
    </lineage>
</organism>
<evidence type="ECO:0000259" key="3">
    <source>
        <dbReference type="Pfam" id="PF13386"/>
    </source>
</evidence>
<accession>A0A940WJ52</accession>
<dbReference type="PANTHER" id="PTHR42208">
    <property type="entry name" value="HEAVY METAL TRANSPORTER-RELATED"/>
    <property type="match status" value="1"/>
</dbReference>
<dbReference type="PANTHER" id="PTHR42208:SF1">
    <property type="entry name" value="HEAVY METAL TRANSPORTER"/>
    <property type="match status" value="1"/>
</dbReference>
<evidence type="ECO:0000256" key="2">
    <source>
        <dbReference type="SAM" id="Phobius"/>
    </source>
</evidence>
<dbReference type="Pfam" id="PF13386">
    <property type="entry name" value="DsbD_2"/>
    <property type="match status" value="1"/>
</dbReference>
<name>A0A940WJ52_9ACTN</name>
<reference evidence="4" key="1">
    <citation type="submission" date="2021-02" db="EMBL/GenBank/DDBJ databases">
        <title>Draft genome sequence of Microbispora sp. RL4-1S isolated from rice leaves in Thailand.</title>
        <authorList>
            <person name="Muangham S."/>
            <person name="Duangmal K."/>
        </authorList>
    </citation>
    <scope>NUCLEOTIDE SEQUENCE</scope>
    <source>
        <strain evidence="4">RL4-1S</strain>
    </source>
</reference>
<dbReference type="InterPro" id="IPR008972">
    <property type="entry name" value="Cupredoxin"/>
</dbReference>
<dbReference type="EMBL" id="JAFCNB010000010">
    <property type="protein sequence ID" value="MBP2705908.1"/>
    <property type="molecule type" value="Genomic_DNA"/>
</dbReference>
<sequence>MNLAALFAGGIAAGIAAGTTSCAAVQGGLLVGVTRSGSAVTAVGAFVAGRLGAHIAAGALLGLVGSAVQPSPRARAALLVAAGVAVLIMALRLLGKPRASACGTHAAGPHTSLHAHTEASPQTGDRPLPRHRNLSRALALGLATILVPCGVTVSLEVVAVSTGSALDGAAILGGFALGTTPAFAALGLLLRGLASARLAAVAGVVALAAGAITVVSGLRLGGWLSEPGAFAAAPAPAVAPADAQAQAAPAATSTGVPRATATGASGGYQRVTVWATREGFRPGLVTAAAGRPTDLVFRTNGNDGCTRSVVIGDRDVVLPVTGEVTVRLPPQPAGRLRYACGMGMFVGFISFEPVRGPQSSSQ</sequence>
<dbReference type="RefSeq" id="WP_210157195.1">
    <property type="nucleotide sequence ID" value="NZ_JAFCNB010000010.1"/>
</dbReference>
<proteinExistence type="predicted"/>
<feature type="transmembrane region" description="Helical" evidence="2">
    <location>
        <begin position="170"/>
        <end position="190"/>
    </location>
</feature>
<feature type="transmembrane region" description="Helical" evidence="2">
    <location>
        <begin position="137"/>
        <end position="158"/>
    </location>
</feature>
<feature type="region of interest" description="Disordered" evidence="1">
    <location>
        <begin position="105"/>
        <end position="130"/>
    </location>
</feature>
<feature type="transmembrane region" description="Helical" evidence="2">
    <location>
        <begin position="39"/>
        <end position="64"/>
    </location>
</feature>
<keyword evidence="2" id="KW-0812">Transmembrane</keyword>
<gene>
    <name evidence="4" type="ORF">JOL79_19050</name>
</gene>
<dbReference type="Proteomes" id="UP000674234">
    <property type="component" value="Unassembled WGS sequence"/>
</dbReference>
<evidence type="ECO:0000256" key="1">
    <source>
        <dbReference type="SAM" id="MobiDB-lite"/>
    </source>
</evidence>
<comment type="caution">
    <text evidence="4">The sequence shown here is derived from an EMBL/GenBank/DDBJ whole genome shotgun (WGS) entry which is preliminary data.</text>
</comment>
<dbReference type="AlphaFoldDB" id="A0A940WJ52"/>
<dbReference type="Gene3D" id="2.60.40.420">
    <property type="entry name" value="Cupredoxins - blue copper proteins"/>
    <property type="match status" value="1"/>
</dbReference>
<evidence type="ECO:0000313" key="5">
    <source>
        <dbReference type="Proteomes" id="UP000674234"/>
    </source>
</evidence>
<feature type="transmembrane region" description="Helical" evidence="2">
    <location>
        <begin position="76"/>
        <end position="95"/>
    </location>
</feature>
<feature type="transmembrane region" description="Helical" evidence="2">
    <location>
        <begin position="196"/>
        <end position="218"/>
    </location>
</feature>
<evidence type="ECO:0000313" key="4">
    <source>
        <dbReference type="EMBL" id="MBP2705908.1"/>
    </source>
</evidence>
<keyword evidence="2" id="KW-0472">Membrane</keyword>
<dbReference type="InterPro" id="IPR039447">
    <property type="entry name" value="UreH-like_TM_dom"/>
</dbReference>
<keyword evidence="5" id="KW-1185">Reference proteome</keyword>